<keyword evidence="1" id="KW-0472">Membrane</keyword>
<gene>
    <name evidence="2" type="ORF">CC1G_14963</name>
</gene>
<comment type="caution">
    <text evidence="2">The sequence shown here is derived from an EMBL/GenBank/DDBJ whole genome shotgun (WGS) entry which is preliminary data.</text>
</comment>
<dbReference type="GeneID" id="9379041"/>
<dbReference type="AlphaFoldDB" id="D6RP95"/>
<dbReference type="Proteomes" id="UP000001861">
    <property type="component" value="Unassembled WGS sequence"/>
</dbReference>
<dbReference type="OMA" id="MGLIRES"/>
<protein>
    <submittedName>
        <fullName evidence="2">Uncharacterized protein</fullName>
    </submittedName>
</protein>
<evidence type="ECO:0000313" key="3">
    <source>
        <dbReference type="Proteomes" id="UP000001861"/>
    </source>
</evidence>
<feature type="transmembrane region" description="Helical" evidence="1">
    <location>
        <begin position="71"/>
        <end position="93"/>
    </location>
</feature>
<dbReference type="InParanoid" id="D6RP95"/>
<feature type="transmembrane region" description="Helical" evidence="1">
    <location>
        <begin position="249"/>
        <end position="267"/>
    </location>
</feature>
<feature type="transmembrane region" description="Helical" evidence="1">
    <location>
        <begin position="185"/>
        <end position="207"/>
    </location>
</feature>
<reference evidence="2 3" key="1">
    <citation type="journal article" date="2010" name="Proc. Natl. Acad. Sci. U.S.A.">
        <title>Insights into evolution of multicellular fungi from the assembled chromosomes of the mushroom Coprinopsis cinerea (Coprinus cinereus).</title>
        <authorList>
            <person name="Stajich J.E."/>
            <person name="Wilke S.K."/>
            <person name="Ahren D."/>
            <person name="Au C.H."/>
            <person name="Birren B.W."/>
            <person name="Borodovsky M."/>
            <person name="Burns C."/>
            <person name="Canback B."/>
            <person name="Casselton L.A."/>
            <person name="Cheng C.K."/>
            <person name="Deng J."/>
            <person name="Dietrich F.S."/>
            <person name="Fargo D.C."/>
            <person name="Farman M.L."/>
            <person name="Gathman A.C."/>
            <person name="Goldberg J."/>
            <person name="Guigo R."/>
            <person name="Hoegger P.J."/>
            <person name="Hooker J.B."/>
            <person name="Huggins A."/>
            <person name="James T.Y."/>
            <person name="Kamada T."/>
            <person name="Kilaru S."/>
            <person name="Kodira C."/>
            <person name="Kues U."/>
            <person name="Kupfer D."/>
            <person name="Kwan H.S."/>
            <person name="Lomsadze A."/>
            <person name="Li W."/>
            <person name="Lilly W.W."/>
            <person name="Ma L.J."/>
            <person name="Mackey A.J."/>
            <person name="Manning G."/>
            <person name="Martin F."/>
            <person name="Muraguchi H."/>
            <person name="Natvig D.O."/>
            <person name="Palmerini H."/>
            <person name="Ramesh M.A."/>
            <person name="Rehmeyer C.J."/>
            <person name="Roe B.A."/>
            <person name="Shenoy N."/>
            <person name="Stanke M."/>
            <person name="Ter-Hovhannisyan V."/>
            <person name="Tunlid A."/>
            <person name="Velagapudi R."/>
            <person name="Vision T.J."/>
            <person name="Zeng Q."/>
            <person name="Zolan M.E."/>
            <person name="Pukkila P.J."/>
        </authorList>
    </citation>
    <scope>NUCLEOTIDE SEQUENCE [LARGE SCALE GENOMIC DNA]</scope>
    <source>
        <strain evidence="3">Okayama-7 / 130 / ATCC MYA-4618 / FGSC 9003</strain>
    </source>
</reference>
<keyword evidence="1" id="KW-1133">Transmembrane helix</keyword>
<accession>D6RP95</accession>
<dbReference type="OrthoDB" id="3038990at2759"/>
<keyword evidence="3" id="KW-1185">Reference proteome</keyword>
<keyword evidence="1" id="KW-0812">Transmembrane</keyword>
<dbReference type="KEGG" id="cci:CC1G_14963"/>
<feature type="transmembrane region" description="Helical" evidence="1">
    <location>
        <begin position="28"/>
        <end position="50"/>
    </location>
</feature>
<dbReference type="RefSeq" id="XP_002910632.1">
    <property type="nucleotide sequence ID" value="XM_002910586.1"/>
</dbReference>
<dbReference type="eggNOG" id="ENOG502SNBK">
    <property type="taxonomic scope" value="Eukaryota"/>
</dbReference>
<dbReference type="VEuPathDB" id="FungiDB:CC1G_14963"/>
<dbReference type="HOGENOM" id="CLU_060549_3_0_1"/>
<evidence type="ECO:0000313" key="2">
    <source>
        <dbReference type="EMBL" id="EFI27138.1"/>
    </source>
</evidence>
<evidence type="ECO:0000256" key="1">
    <source>
        <dbReference type="SAM" id="Phobius"/>
    </source>
</evidence>
<feature type="transmembrane region" description="Helical" evidence="1">
    <location>
        <begin position="113"/>
        <end position="131"/>
    </location>
</feature>
<dbReference type="EMBL" id="AACS02000008">
    <property type="protein sequence ID" value="EFI27138.1"/>
    <property type="molecule type" value="Genomic_DNA"/>
</dbReference>
<feature type="transmembrane region" description="Helical" evidence="1">
    <location>
        <begin position="273"/>
        <end position="294"/>
    </location>
</feature>
<feature type="transmembrane region" description="Helical" evidence="1">
    <location>
        <begin position="143"/>
        <end position="165"/>
    </location>
</feature>
<organism evidence="2 3">
    <name type="scientific">Coprinopsis cinerea (strain Okayama-7 / 130 / ATCC MYA-4618 / FGSC 9003)</name>
    <name type="common">Inky cap fungus</name>
    <name type="synonym">Hormographiella aspergillata</name>
    <dbReference type="NCBI Taxonomy" id="240176"/>
    <lineage>
        <taxon>Eukaryota</taxon>
        <taxon>Fungi</taxon>
        <taxon>Dikarya</taxon>
        <taxon>Basidiomycota</taxon>
        <taxon>Agaricomycotina</taxon>
        <taxon>Agaricomycetes</taxon>
        <taxon>Agaricomycetidae</taxon>
        <taxon>Agaricales</taxon>
        <taxon>Agaricineae</taxon>
        <taxon>Psathyrellaceae</taxon>
        <taxon>Coprinopsis</taxon>
    </lineage>
</organism>
<sequence>MDIPPSSIACVSTSQARVPYPLLPPDEAYALLSRNLVVVATVAIWIWDFLLSLPGDYQLHKSHAITPPCMVYLVSRIPLPSRIATLGLCIYSVVYAERPLVHPIGNCEDNDLAMGAITVPAYASCTLLVLLRVRATFHGSPHFIYTYSIFWLAHLAFTTAAYFALRHPVSSISGTGFCSPSRVNYLYTASATFLCLYHTAMVVGVSLRMASMADKTGATEERRAARLRNAILGSHLPSFSRGMLRNTQIYCMATLVFGILCVVWSHVHQHSPYYGSLFTLPSVAIMNIMACRVYRNTKPDGV</sequence>
<name>D6RP95_COPC7</name>
<proteinExistence type="predicted"/>